<organism evidence="7 8">
    <name type="scientific">Elysia crispata</name>
    <name type="common">lettuce slug</name>
    <dbReference type="NCBI Taxonomy" id="231223"/>
    <lineage>
        <taxon>Eukaryota</taxon>
        <taxon>Metazoa</taxon>
        <taxon>Spiralia</taxon>
        <taxon>Lophotrochozoa</taxon>
        <taxon>Mollusca</taxon>
        <taxon>Gastropoda</taxon>
        <taxon>Heterobranchia</taxon>
        <taxon>Euthyneura</taxon>
        <taxon>Panpulmonata</taxon>
        <taxon>Sacoglossa</taxon>
        <taxon>Placobranchoidea</taxon>
        <taxon>Plakobranchidae</taxon>
        <taxon>Elysia</taxon>
    </lineage>
</organism>
<accession>A0AAE1E9G0</accession>
<evidence type="ECO:0000256" key="1">
    <source>
        <dbReference type="ARBA" id="ARBA00022723"/>
    </source>
</evidence>
<dbReference type="SUPFAM" id="SSF57667">
    <property type="entry name" value="beta-beta-alpha zinc fingers"/>
    <property type="match status" value="2"/>
</dbReference>
<dbReference type="GO" id="GO:0000977">
    <property type="term" value="F:RNA polymerase II transcription regulatory region sequence-specific DNA binding"/>
    <property type="evidence" value="ECO:0007669"/>
    <property type="project" value="TreeGrafter"/>
</dbReference>
<evidence type="ECO:0000313" key="7">
    <source>
        <dbReference type="EMBL" id="KAK3799304.1"/>
    </source>
</evidence>
<keyword evidence="2" id="KW-0677">Repeat</keyword>
<reference evidence="7" key="1">
    <citation type="journal article" date="2023" name="G3 (Bethesda)">
        <title>A reference genome for the long-term kleptoplast-retaining sea slug Elysia crispata morphotype clarki.</title>
        <authorList>
            <person name="Eastman K.E."/>
            <person name="Pendleton A.L."/>
            <person name="Shaikh M.A."/>
            <person name="Suttiyut T."/>
            <person name="Ogas R."/>
            <person name="Tomko P."/>
            <person name="Gavelis G."/>
            <person name="Widhalm J.R."/>
            <person name="Wisecaver J.H."/>
        </authorList>
    </citation>
    <scope>NUCLEOTIDE SEQUENCE</scope>
    <source>
        <strain evidence="7">ECLA1</strain>
    </source>
</reference>
<keyword evidence="4" id="KW-0862">Zinc</keyword>
<dbReference type="PROSITE" id="PS00028">
    <property type="entry name" value="ZINC_FINGER_C2H2_1"/>
    <property type="match status" value="2"/>
</dbReference>
<dbReference type="Proteomes" id="UP001283361">
    <property type="component" value="Unassembled WGS sequence"/>
</dbReference>
<keyword evidence="8" id="KW-1185">Reference proteome</keyword>
<dbReference type="Pfam" id="PF00096">
    <property type="entry name" value="zf-C2H2"/>
    <property type="match status" value="3"/>
</dbReference>
<feature type="domain" description="C2H2-type" evidence="6">
    <location>
        <begin position="155"/>
        <end position="185"/>
    </location>
</feature>
<dbReference type="Gene3D" id="3.30.160.60">
    <property type="entry name" value="Classic Zinc Finger"/>
    <property type="match status" value="3"/>
</dbReference>
<evidence type="ECO:0000313" key="8">
    <source>
        <dbReference type="Proteomes" id="UP001283361"/>
    </source>
</evidence>
<sequence length="229" mass="25838">MPGSSHSCSYPDDYSSRDQLSFDCPSSPRLMRKRKERKYVCDKCQKRFSFVQVRPDTLLQLTTNSGIVGTTRYVHPCPKCGQRFTKSFNMRRHLKKCGNSNLREICPVCNKSFVSIYGLEQHMSIAHAVVGEILGLYSLGFGQQNQSSPMTRYIHGCPLCGRRFTTRGNMTRHLKLKKCNLADRVNSNSCQLCEKSFITSDSLKTHMAIAHPQTSDGALPDKLSESSNN</sequence>
<dbReference type="InterPro" id="IPR036236">
    <property type="entry name" value="Znf_C2H2_sf"/>
</dbReference>
<evidence type="ECO:0000256" key="4">
    <source>
        <dbReference type="ARBA" id="ARBA00022833"/>
    </source>
</evidence>
<dbReference type="PANTHER" id="PTHR24409">
    <property type="entry name" value="ZINC FINGER PROTEIN 142"/>
    <property type="match status" value="1"/>
</dbReference>
<dbReference type="InterPro" id="IPR013087">
    <property type="entry name" value="Znf_C2H2_type"/>
</dbReference>
<evidence type="ECO:0000259" key="6">
    <source>
        <dbReference type="PROSITE" id="PS50157"/>
    </source>
</evidence>
<evidence type="ECO:0000256" key="2">
    <source>
        <dbReference type="ARBA" id="ARBA00022737"/>
    </source>
</evidence>
<comment type="caution">
    <text evidence="7">The sequence shown here is derived from an EMBL/GenBank/DDBJ whole genome shotgun (WGS) entry which is preliminary data.</text>
</comment>
<protein>
    <recommendedName>
        <fullName evidence="6">C2H2-type domain-containing protein</fullName>
    </recommendedName>
</protein>
<feature type="domain" description="C2H2-type" evidence="6">
    <location>
        <begin position="75"/>
        <end position="104"/>
    </location>
</feature>
<name>A0AAE1E9G0_9GAST</name>
<proteinExistence type="predicted"/>
<evidence type="ECO:0000256" key="3">
    <source>
        <dbReference type="ARBA" id="ARBA00022771"/>
    </source>
</evidence>
<dbReference type="GO" id="GO:0008270">
    <property type="term" value="F:zinc ion binding"/>
    <property type="evidence" value="ECO:0007669"/>
    <property type="project" value="UniProtKB-KW"/>
</dbReference>
<dbReference type="GO" id="GO:0000981">
    <property type="term" value="F:DNA-binding transcription factor activity, RNA polymerase II-specific"/>
    <property type="evidence" value="ECO:0007669"/>
    <property type="project" value="TreeGrafter"/>
</dbReference>
<evidence type="ECO:0000256" key="5">
    <source>
        <dbReference type="PROSITE-ProRule" id="PRU00042"/>
    </source>
</evidence>
<keyword evidence="3 5" id="KW-0863">Zinc-finger</keyword>
<gene>
    <name evidence="7" type="ORF">RRG08_048811</name>
</gene>
<dbReference type="Pfam" id="PF13912">
    <property type="entry name" value="zf-C2H2_6"/>
    <property type="match status" value="1"/>
</dbReference>
<dbReference type="PANTHER" id="PTHR24409:SF295">
    <property type="entry name" value="AZ2-RELATED"/>
    <property type="match status" value="1"/>
</dbReference>
<dbReference type="PROSITE" id="PS50157">
    <property type="entry name" value="ZINC_FINGER_C2H2_2"/>
    <property type="match status" value="3"/>
</dbReference>
<feature type="domain" description="C2H2-type" evidence="6">
    <location>
        <begin position="188"/>
        <end position="216"/>
    </location>
</feature>
<keyword evidence="1" id="KW-0479">Metal-binding</keyword>
<dbReference type="GO" id="GO:0005634">
    <property type="term" value="C:nucleus"/>
    <property type="evidence" value="ECO:0007669"/>
    <property type="project" value="TreeGrafter"/>
</dbReference>
<dbReference type="SMART" id="SM00355">
    <property type="entry name" value="ZnF_C2H2"/>
    <property type="match status" value="4"/>
</dbReference>
<dbReference type="AlphaFoldDB" id="A0AAE1E9G0"/>
<dbReference type="EMBL" id="JAWDGP010000586">
    <property type="protein sequence ID" value="KAK3799304.1"/>
    <property type="molecule type" value="Genomic_DNA"/>
</dbReference>